<comment type="catalytic activity">
    <reaction evidence="11 13">
        <text>O-phospho-L-homoserine + H2O = L-threonine + phosphate</text>
        <dbReference type="Rhea" id="RHEA:10840"/>
        <dbReference type="ChEBI" id="CHEBI:15377"/>
        <dbReference type="ChEBI" id="CHEBI:43474"/>
        <dbReference type="ChEBI" id="CHEBI:57590"/>
        <dbReference type="ChEBI" id="CHEBI:57926"/>
        <dbReference type="EC" id="4.2.3.1"/>
    </reaction>
</comment>
<evidence type="ECO:0000256" key="3">
    <source>
        <dbReference type="ARBA" id="ARBA00004979"/>
    </source>
</evidence>
<dbReference type="GO" id="GO:0003941">
    <property type="term" value="F:L-serine ammonia-lyase activity"/>
    <property type="evidence" value="ECO:0007669"/>
    <property type="project" value="TreeGrafter"/>
</dbReference>
<dbReference type="Gene3D" id="3.40.50.1100">
    <property type="match status" value="2"/>
</dbReference>
<evidence type="ECO:0000256" key="6">
    <source>
        <dbReference type="ARBA" id="ARBA00018679"/>
    </source>
</evidence>
<dbReference type="Proteomes" id="UP000199614">
    <property type="component" value="Unassembled WGS sequence"/>
</dbReference>
<dbReference type="EC" id="4.2.3.1" evidence="5 12"/>
<evidence type="ECO:0000259" key="17">
    <source>
        <dbReference type="Pfam" id="PF00291"/>
    </source>
</evidence>
<dbReference type="InterPro" id="IPR036052">
    <property type="entry name" value="TrpB-like_PALP_sf"/>
</dbReference>
<evidence type="ECO:0000256" key="4">
    <source>
        <dbReference type="ARBA" id="ARBA00005517"/>
    </source>
</evidence>
<comment type="function">
    <text evidence="2 13">Catalyzes the gamma-elimination of phosphate from L-phosphohomoserine and the beta-addition of water to produce L-threonine.</text>
</comment>
<keyword evidence="9 13" id="KW-0663">Pyridoxal phosphate</keyword>
<evidence type="ECO:0000256" key="15">
    <source>
        <dbReference type="PIRSR" id="PIRSR038945-2"/>
    </source>
</evidence>
<dbReference type="PROSITE" id="PS00165">
    <property type="entry name" value="DEHYDRATASE_SER_THR"/>
    <property type="match status" value="1"/>
</dbReference>
<protein>
    <recommendedName>
        <fullName evidence="6 12">Threonine synthase</fullName>
        <ecNumber evidence="5 12">4.2.3.1</ecNumber>
    </recommendedName>
</protein>
<gene>
    <name evidence="18" type="ORF">SAMN05216207_1019100</name>
</gene>
<keyword evidence="19" id="KW-1185">Reference proteome</keyword>
<keyword evidence="8 13" id="KW-0791">Threonine biosynthesis</keyword>
<dbReference type="FunFam" id="3.40.50.1100:FF:000013">
    <property type="entry name" value="Threonine synthase"/>
    <property type="match status" value="1"/>
</dbReference>
<dbReference type="SUPFAM" id="SSF53686">
    <property type="entry name" value="Tryptophan synthase beta subunit-like PLP-dependent enzymes"/>
    <property type="match status" value="1"/>
</dbReference>
<evidence type="ECO:0000256" key="16">
    <source>
        <dbReference type="PIRSR" id="PIRSR038945-3"/>
    </source>
</evidence>
<evidence type="ECO:0000256" key="12">
    <source>
        <dbReference type="NCBIfam" id="TIGR00260"/>
    </source>
</evidence>
<dbReference type="GO" id="GO:0006565">
    <property type="term" value="P:L-serine catabolic process"/>
    <property type="evidence" value="ECO:0007669"/>
    <property type="project" value="TreeGrafter"/>
</dbReference>
<evidence type="ECO:0000313" key="18">
    <source>
        <dbReference type="EMBL" id="SFN70309.1"/>
    </source>
</evidence>
<comment type="cofactor">
    <cofactor evidence="1 13 14">
        <name>pyridoxal 5'-phosphate</name>
        <dbReference type="ChEBI" id="CHEBI:597326"/>
    </cofactor>
</comment>
<evidence type="ECO:0000256" key="7">
    <source>
        <dbReference type="ARBA" id="ARBA00022605"/>
    </source>
</evidence>
<dbReference type="PANTHER" id="PTHR48078:SF6">
    <property type="entry name" value="L-THREONINE DEHYDRATASE CATABOLIC TDCB"/>
    <property type="match status" value="1"/>
</dbReference>
<evidence type="ECO:0000256" key="5">
    <source>
        <dbReference type="ARBA" id="ARBA00013028"/>
    </source>
</evidence>
<dbReference type="GO" id="GO:0004794">
    <property type="term" value="F:threonine deaminase activity"/>
    <property type="evidence" value="ECO:0007669"/>
    <property type="project" value="TreeGrafter"/>
</dbReference>
<dbReference type="GO" id="GO:0009097">
    <property type="term" value="P:isoleucine biosynthetic process"/>
    <property type="evidence" value="ECO:0007669"/>
    <property type="project" value="TreeGrafter"/>
</dbReference>
<evidence type="ECO:0000256" key="2">
    <source>
        <dbReference type="ARBA" id="ARBA00003648"/>
    </source>
</evidence>
<evidence type="ECO:0000256" key="9">
    <source>
        <dbReference type="ARBA" id="ARBA00022898"/>
    </source>
</evidence>
<evidence type="ECO:0000256" key="8">
    <source>
        <dbReference type="ARBA" id="ARBA00022697"/>
    </source>
</evidence>
<dbReference type="InterPro" id="IPR026260">
    <property type="entry name" value="Thr_Synthase_bac/arc"/>
</dbReference>
<reference evidence="18 19" key="1">
    <citation type="submission" date="2016-10" db="EMBL/GenBank/DDBJ databases">
        <authorList>
            <person name="de Groot N.N."/>
        </authorList>
    </citation>
    <scope>NUCLEOTIDE SEQUENCE [LARGE SCALE GENOMIC DNA]</scope>
    <source>
        <strain evidence="18 19">CGMCC 4.1877</strain>
    </source>
</reference>
<feature type="binding site" evidence="14">
    <location>
        <position position="117"/>
    </location>
    <ligand>
        <name>pyridoxal 5'-phosphate</name>
        <dbReference type="ChEBI" id="CHEBI:597326"/>
    </ligand>
</feature>
<comment type="similarity">
    <text evidence="4 13">Belongs to the threonine synthase family.</text>
</comment>
<name>A0A1I5B737_PSUAM</name>
<feature type="binding site" evidence="14">
    <location>
        <position position="348"/>
    </location>
    <ligand>
        <name>pyridoxal 5'-phosphate</name>
        <dbReference type="ChEBI" id="CHEBI:597326"/>
    </ligand>
</feature>
<dbReference type="GO" id="GO:0030170">
    <property type="term" value="F:pyridoxal phosphate binding"/>
    <property type="evidence" value="ECO:0007669"/>
    <property type="project" value="InterPro"/>
</dbReference>
<feature type="modified residue" description="N6-(pyridoxal phosphate)lysine" evidence="15">
    <location>
        <position position="91"/>
    </location>
</feature>
<evidence type="ECO:0000256" key="1">
    <source>
        <dbReference type="ARBA" id="ARBA00001933"/>
    </source>
</evidence>
<dbReference type="GO" id="GO:0004795">
    <property type="term" value="F:threonine synthase activity"/>
    <property type="evidence" value="ECO:0007669"/>
    <property type="project" value="UniProtKB-UniRule"/>
</dbReference>
<feature type="domain" description="Tryptophan synthase beta chain-like PALP" evidence="17">
    <location>
        <begin position="54"/>
        <end position="349"/>
    </location>
</feature>
<dbReference type="PIRSF" id="PIRSF038945">
    <property type="entry name" value="Thr_synthase"/>
    <property type="match status" value="1"/>
</dbReference>
<comment type="pathway">
    <text evidence="3 13">Amino-acid biosynthesis; L-threonine biosynthesis; L-threonine from L-aspartate: step 5/5.</text>
</comment>
<feature type="cross-link" description="Isoglutamyl lysine isopeptide (Lys-Gln) (interchain with Q-Cter in protein Pup)" evidence="16">
    <location>
        <position position="173"/>
    </location>
</feature>
<evidence type="ECO:0000256" key="14">
    <source>
        <dbReference type="PIRSR" id="PIRSR038945-1"/>
    </source>
</evidence>
<dbReference type="GO" id="GO:0009088">
    <property type="term" value="P:threonine biosynthetic process"/>
    <property type="evidence" value="ECO:0007669"/>
    <property type="project" value="UniProtKB-UniRule"/>
</dbReference>
<keyword evidence="7 13" id="KW-0028">Amino-acid biosynthesis</keyword>
<dbReference type="FunFam" id="3.40.50.1100:FF:000014">
    <property type="entry name" value="Threonine synthase"/>
    <property type="match status" value="1"/>
</dbReference>
<evidence type="ECO:0000313" key="19">
    <source>
        <dbReference type="Proteomes" id="UP000199614"/>
    </source>
</evidence>
<dbReference type="Pfam" id="PF00291">
    <property type="entry name" value="PALP"/>
    <property type="match status" value="1"/>
</dbReference>
<dbReference type="CDD" id="cd01563">
    <property type="entry name" value="Thr-synth_1"/>
    <property type="match status" value="1"/>
</dbReference>
<organism evidence="18 19">
    <name type="scientific">Pseudonocardia ammonioxydans</name>
    <dbReference type="NCBI Taxonomy" id="260086"/>
    <lineage>
        <taxon>Bacteria</taxon>
        <taxon>Bacillati</taxon>
        <taxon>Actinomycetota</taxon>
        <taxon>Actinomycetes</taxon>
        <taxon>Pseudonocardiales</taxon>
        <taxon>Pseudonocardiaceae</taxon>
        <taxon>Pseudonocardia</taxon>
    </lineage>
</organism>
<proteinExistence type="inferred from homology"/>
<dbReference type="InterPro" id="IPR001926">
    <property type="entry name" value="TrpB-like_PALP"/>
</dbReference>
<dbReference type="InterPro" id="IPR004450">
    <property type="entry name" value="Thr_synthase-like"/>
</dbReference>
<accession>A0A1I5B737</accession>
<dbReference type="EMBL" id="FOUY01000019">
    <property type="protein sequence ID" value="SFN70309.1"/>
    <property type="molecule type" value="Genomic_DNA"/>
</dbReference>
<dbReference type="PANTHER" id="PTHR48078">
    <property type="entry name" value="THREONINE DEHYDRATASE, MITOCHONDRIAL-RELATED"/>
    <property type="match status" value="1"/>
</dbReference>
<dbReference type="NCBIfam" id="TIGR00260">
    <property type="entry name" value="thrC"/>
    <property type="match status" value="1"/>
</dbReference>
<dbReference type="InterPro" id="IPR050147">
    <property type="entry name" value="Ser/Thr_Dehydratase"/>
</dbReference>
<dbReference type="InterPro" id="IPR000634">
    <property type="entry name" value="Ser/Thr_deHydtase_PyrdxlP-BS"/>
</dbReference>
<sequence length="382" mass="38953">MTGSVQNVRGPAAGGADLVAQTAGAVAPPPPGHWPGVIEAYRDRMPVRPDWTVVTLGEGGTPLLPAPRLSERTGCQVYLKVDGANPTGSFKDRGMTMAVTAALAEGKQSVLCASTGNTSASAAAYATRAGMTCAVLVPQGKIALGKLAQAVAHGARILQIDGNFDDCLELARKTTADYPAIALVNSVNPTRIAGQASAAYEICDQLGRAPDVHCLPVGNAGNITAYWKGYRSYHADGLIAGLPRMFGFQAAGSAPLVHGAPVTEPETIATAIRIGAPASWKGATAARDESDGKFAAVTDDEILAAYRMLSAEEGVFVEPASASSVAGLLQSHGDGSLPQGSLVVCTVTGHGLKDPDTALLTAPEPEVVPIDPGAVASALELV</sequence>
<evidence type="ECO:0000256" key="10">
    <source>
        <dbReference type="ARBA" id="ARBA00023239"/>
    </source>
</evidence>
<feature type="binding site" evidence="14">
    <location>
        <begin position="218"/>
        <end position="222"/>
    </location>
    <ligand>
        <name>pyridoxal 5'-phosphate</name>
        <dbReference type="ChEBI" id="CHEBI:597326"/>
    </ligand>
</feature>
<keyword evidence="10 13" id="KW-0456">Lyase</keyword>
<evidence type="ECO:0000256" key="13">
    <source>
        <dbReference type="PIRNR" id="PIRNR038945"/>
    </source>
</evidence>
<evidence type="ECO:0000256" key="11">
    <source>
        <dbReference type="ARBA" id="ARBA00049144"/>
    </source>
</evidence>
<dbReference type="UniPathway" id="UPA00050">
    <property type="reaction ID" value="UER00065"/>
</dbReference>
<dbReference type="AlphaFoldDB" id="A0A1I5B737"/>
<dbReference type="GO" id="GO:0006567">
    <property type="term" value="P:L-threonine catabolic process"/>
    <property type="evidence" value="ECO:0007669"/>
    <property type="project" value="TreeGrafter"/>
</dbReference>
<dbReference type="STRING" id="260086.SAMN05216207_1019100"/>